<accession>A0A2T6BNV8</accession>
<organism evidence="3 4">
    <name type="scientific">Litoreibacter ponti</name>
    <dbReference type="NCBI Taxonomy" id="1510457"/>
    <lineage>
        <taxon>Bacteria</taxon>
        <taxon>Pseudomonadati</taxon>
        <taxon>Pseudomonadota</taxon>
        <taxon>Alphaproteobacteria</taxon>
        <taxon>Rhodobacterales</taxon>
        <taxon>Roseobacteraceae</taxon>
        <taxon>Litoreibacter</taxon>
    </lineage>
</organism>
<gene>
    <name evidence="3" type="ORF">C8N43_2440</name>
</gene>
<dbReference type="RefSeq" id="WP_107845839.1">
    <property type="nucleotide sequence ID" value="NZ_QBKS01000001.1"/>
</dbReference>
<feature type="signal peptide" evidence="2">
    <location>
        <begin position="1"/>
        <end position="20"/>
    </location>
</feature>
<evidence type="ECO:0008006" key="5">
    <source>
        <dbReference type="Google" id="ProtNLM"/>
    </source>
</evidence>
<evidence type="ECO:0000313" key="3">
    <source>
        <dbReference type="EMBL" id="PTX57768.1"/>
    </source>
</evidence>
<evidence type="ECO:0000313" key="4">
    <source>
        <dbReference type="Proteomes" id="UP000243978"/>
    </source>
</evidence>
<dbReference type="EMBL" id="QBKS01000001">
    <property type="protein sequence ID" value="PTX57768.1"/>
    <property type="molecule type" value="Genomic_DNA"/>
</dbReference>
<name>A0A2T6BNV8_9RHOB</name>
<feature type="region of interest" description="Disordered" evidence="1">
    <location>
        <begin position="251"/>
        <end position="273"/>
    </location>
</feature>
<dbReference type="AlphaFoldDB" id="A0A2T6BNV8"/>
<sequence>MRGLFLASIFIGLFVSVSSAATFNSGVRTTAEDLDTTDIRVVNNQDRGVSNFLNPIDDSQAASLGRADAAADLEVDPTTGIFKLGSSATFGPGAPFRGRATSSALISVSESFSATTAGQITFLFDFDGMLSASGPNSSTSFSATLRATAFASGSNIFQRQEARSNNVVSFLDGSLSTIVGGSVAPPADVISIDQVIQVTLDLNAGQSFGVLLSLNSGSSGSANGGSGTSDFLSTGYLSYVTSDGFSFTQNTPSFLSNAEGRPSDEPEPDPVPLPATLPLLIAGLVGLRALRKRAA</sequence>
<evidence type="ECO:0000256" key="2">
    <source>
        <dbReference type="SAM" id="SignalP"/>
    </source>
</evidence>
<keyword evidence="4" id="KW-1185">Reference proteome</keyword>
<protein>
    <recommendedName>
        <fullName evidence="5">Secreted protein</fullName>
    </recommendedName>
</protein>
<reference evidence="3 4" key="1">
    <citation type="submission" date="2018-04" db="EMBL/GenBank/DDBJ databases">
        <title>Genomic Encyclopedia of Archaeal and Bacterial Type Strains, Phase II (KMG-II): from individual species to whole genera.</title>
        <authorList>
            <person name="Goeker M."/>
        </authorList>
    </citation>
    <scope>NUCLEOTIDE SEQUENCE [LARGE SCALE GENOMIC DNA]</scope>
    <source>
        <strain evidence="3 4">DSM 100977</strain>
    </source>
</reference>
<evidence type="ECO:0000256" key="1">
    <source>
        <dbReference type="SAM" id="MobiDB-lite"/>
    </source>
</evidence>
<proteinExistence type="predicted"/>
<feature type="chain" id="PRO_5015717145" description="Secreted protein" evidence="2">
    <location>
        <begin position="21"/>
        <end position="295"/>
    </location>
</feature>
<keyword evidence="2" id="KW-0732">Signal</keyword>
<comment type="caution">
    <text evidence="3">The sequence shown here is derived from an EMBL/GenBank/DDBJ whole genome shotgun (WGS) entry which is preliminary data.</text>
</comment>
<dbReference type="Proteomes" id="UP000243978">
    <property type="component" value="Unassembled WGS sequence"/>
</dbReference>